<reference evidence="3" key="1">
    <citation type="journal article" date="2019" name="Int. J. Syst. Evol. Microbiol.">
        <title>The Global Catalogue of Microorganisms (GCM) 10K type strain sequencing project: providing services to taxonomists for standard genome sequencing and annotation.</title>
        <authorList>
            <consortium name="The Broad Institute Genomics Platform"/>
            <consortium name="The Broad Institute Genome Sequencing Center for Infectious Disease"/>
            <person name="Wu L."/>
            <person name="Ma J."/>
        </authorList>
    </citation>
    <scope>NUCLEOTIDE SEQUENCE [LARGE SCALE GENOMIC DNA]</scope>
    <source>
        <strain evidence="3">JCM 18015</strain>
    </source>
</reference>
<sequence length="922" mass="99301">MSGAEKKAPGAGTGTGGKGEHEDHNPNIIPESIADAPTGADQKDLLPDTGASVAFMRNFCGDGPRVLTSIVPDGGRTTTATFAASEDDKMAAWIDERQGVQNIYFTVNAVYGPVTSKPNKGAVSAIRALHVDVDPRPGEDFDTERVRAERVLRAYDPKPTVIVDSGGGFQGFWLLDEERTVGGSAELAQLVGNKERTDAERAEVDAHHARLWDAVEGRNLTVEVALQGDSCHNADRIMRLPGTVNVPGEKKRKKGRTARVASVVAADWTRRHRLEDFPPAPKAAGGAAKRLAAKGGRASPRVSLSKDLPDLMGADDERLLDPSDLERTIIMHGLPPDEPGRFPSRSEAMFHVLCARIRAGVPDDVLAGMLLDPELGISAHVLEQDRPRNYAQRQIQRAHDDVAAGGDGEGGGNADTRPEVMVDNNRLHLMLDRAEDALLASALPLYQSAGVVVTPVRRHGRALRLRCVTATAMREYMTRAANFYSPSRDKEGNEFKKPASPPDGFTGSYVARADVGTCRLPVCHGLVGHPTIRADGSLIWAEGFDADTGLILDHGGVEFPPVPDNPTQQEALAALAKLKQVIKDFPYTDEASRSVALSAMLTAVCRRSLDFAPVHAFNAPSPETGKSLLSDIPSMMTTGQPAAKHVQDRNPEEDKKTLLGVLLQGDPVLVVDNVDRPIEGAVWCAILTSPEWEARGLGANDQYRVLTNVLFIFNGNNIEFRGDMATRAVMATIDAGVEEPAARTFDVDLREDVPKRRGELVSAALTVLRAHAVAGFPGARRDTRFPGWSRLVRGALIWLGEPDPWDTRHAVRGGDSARDEAVRLVDALEANFGRETFSARDVCREGGVSWADNAIDAQTALAAALAERLPSVMDARGAPSALKVGHTLKRMRGRIIGGRAIVLDGHDKLRGNLFRVEAAGDV</sequence>
<evidence type="ECO:0000256" key="1">
    <source>
        <dbReference type="SAM" id="MobiDB-lite"/>
    </source>
</evidence>
<feature type="region of interest" description="Disordered" evidence="1">
    <location>
        <begin position="1"/>
        <end position="45"/>
    </location>
</feature>
<accession>A0ABP9LI77</accession>
<feature type="compositionally biased region" description="Low complexity" evidence="1">
    <location>
        <begin position="282"/>
        <end position="298"/>
    </location>
</feature>
<dbReference type="Proteomes" id="UP001499910">
    <property type="component" value="Unassembled WGS sequence"/>
</dbReference>
<evidence type="ECO:0008006" key="4">
    <source>
        <dbReference type="Google" id="ProtNLM"/>
    </source>
</evidence>
<evidence type="ECO:0000313" key="3">
    <source>
        <dbReference type="Proteomes" id="UP001499910"/>
    </source>
</evidence>
<keyword evidence="3" id="KW-1185">Reference proteome</keyword>
<feature type="region of interest" description="Disordered" evidence="1">
    <location>
        <begin position="276"/>
        <end position="316"/>
    </location>
</feature>
<organism evidence="2 3">
    <name type="scientific">[Roseibacterium] beibuensis</name>
    <dbReference type="NCBI Taxonomy" id="1193142"/>
    <lineage>
        <taxon>Bacteria</taxon>
        <taxon>Pseudomonadati</taxon>
        <taxon>Pseudomonadota</taxon>
        <taxon>Alphaproteobacteria</taxon>
        <taxon>Rhodobacterales</taxon>
        <taxon>Roseobacteraceae</taxon>
        <taxon>Roseicyclus</taxon>
    </lineage>
</organism>
<comment type="caution">
    <text evidence="2">The sequence shown here is derived from an EMBL/GenBank/DDBJ whole genome shotgun (WGS) entry which is preliminary data.</text>
</comment>
<feature type="region of interest" description="Disordered" evidence="1">
    <location>
        <begin position="391"/>
        <end position="419"/>
    </location>
</feature>
<name>A0ABP9LI77_9RHOB</name>
<gene>
    <name evidence="2" type="ORF">GCM10023209_26090</name>
</gene>
<proteinExistence type="predicted"/>
<evidence type="ECO:0000313" key="2">
    <source>
        <dbReference type="EMBL" id="GAA5076697.1"/>
    </source>
</evidence>
<protein>
    <recommendedName>
        <fullName evidence="4">RepB-like DNA primase domain-containing protein</fullName>
    </recommendedName>
</protein>
<dbReference type="EMBL" id="BAABHW010000004">
    <property type="protein sequence ID" value="GAA5076697.1"/>
    <property type="molecule type" value="Genomic_DNA"/>
</dbReference>
<dbReference type="RefSeq" id="WP_259549830.1">
    <property type="nucleotide sequence ID" value="NZ_BAABHW010000004.1"/>
</dbReference>